<dbReference type="AlphaFoldDB" id="A0A165FK87"/>
<feature type="compositionally biased region" description="Acidic residues" evidence="7">
    <location>
        <begin position="366"/>
        <end position="381"/>
    </location>
</feature>
<evidence type="ECO:0000313" key="10">
    <source>
        <dbReference type="Proteomes" id="UP000076632"/>
    </source>
</evidence>
<dbReference type="PANTHER" id="PTHR13278:SF0">
    <property type="entry name" value="ZINC FINGER PROTEIN 830"/>
    <property type="match status" value="1"/>
</dbReference>
<keyword evidence="2" id="KW-0479">Metal-binding</keyword>
<feature type="compositionally biased region" description="Acidic residues" evidence="7">
    <location>
        <begin position="121"/>
        <end position="135"/>
    </location>
</feature>
<dbReference type="InterPro" id="IPR036236">
    <property type="entry name" value="Znf_C2H2_sf"/>
</dbReference>
<feature type="compositionally biased region" description="Basic and acidic residues" evidence="7">
    <location>
        <begin position="266"/>
        <end position="283"/>
    </location>
</feature>
<dbReference type="PANTHER" id="PTHR13278">
    <property type="entry name" value="ZINC FINGER PROTEIN 830"/>
    <property type="match status" value="1"/>
</dbReference>
<dbReference type="GO" id="GO:0044773">
    <property type="term" value="P:mitotic DNA damage checkpoint signaling"/>
    <property type="evidence" value="ECO:0007669"/>
    <property type="project" value="TreeGrafter"/>
</dbReference>
<dbReference type="Proteomes" id="UP000076632">
    <property type="component" value="Unassembled WGS sequence"/>
</dbReference>
<dbReference type="SUPFAM" id="SSF57667">
    <property type="entry name" value="beta-beta-alpha zinc fingers"/>
    <property type="match status" value="1"/>
</dbReference>
<gene>
    <name evidence="9" type="ORF">L228DRAFT_269478</name>
</gene>
<name>A0A165FK87_XYLHT</name>
<dbReference type="Pfam" id="PF12171">
    <property type="entry name" value="zf-C2H2_jaz"/>
    <property type="match status" value="1"/>
</dbReference>
<evidence type="ECO:0000259" key="8">
    <source>
        <dbReference type="Pfam" id="PF12171"/>
    </source>
</evidence>
<dbReference type="OMA" id="WDSHVRG"/>
<dbReference type="GO" id="GO:0008270">
    <property type="term" value="F:zinc ion binding"/>
    <property type="evidence" value="ECO:0007669"/>
    <property type="project" value="UniProtKB-KW"/>
</dbReference>
<organism evidence="9 10">
    <name type="scientific">Xylona heveae (strain CBS 132557 / TC161)</name>
    <dbReference type="NCBI Taxonomy" id="1328760"/>
    <lineage>
        <taxon>Eukaryota</taxon>
        <taxon>Fungi</taxon>
        <taxon>Dikarya</taxon>
        <taxon>Ascomycota</taxon>
        <taxon>Pezizomycotina</taxon>
        <taxon>Xylonomycetes</taxon>
        <taxon>Xylonales</taxon>
        <taxon>Xylonaceae</taxon>
        <taxon>Xylona</taxon>
    </lineage>
</organism>
<dbReference type="STRING" id="1328760.A0A165FK87"/>
<dbReference type="GeneID" id="28900417"/>
<evidence type="ECO:0000256" key="1">
    <source>
        <dbReference type="ARBA" id="ARBA00004123"/>
    </source>
</evidence>
<keyword evidence="6" id="KW-0539">Nucleus</keyword>
<feature type="compositionally biased region" description="Low complexity" evidence="7">
    <location>
        <begin position="176"/>
        <end position="188"/>
    </location>
</feature>
<protein>
    <recommendedName>
        <fullName evidence="8">Zinc finger double-stranded RNA binding domain-containing protein</fullName>
    </recommendedName>
</protein>
<dbReference type="GO" id="GO:0005681">
    <property type="term" value="C:spliceosomal complex"/>
    <property type="evidence" value="ECO:0007669"/>
    <property type="project" value="InterPro"/>
</dbReference>
<dbReference type="EMBL" id="KV407461">
    <property type="protein sequence ID" value="KZF21076.1"/>
    <property type="molecule type" value="Genomic_DNA"/>
</dbReference>
<feature type="region of interest" description="Disordered" evidence="7">
    <location>
        <begin position="258"/>
        <end position="388"/>
    </location>
</feature>
<keyword evidence="4" id="KW-0862">Zinc</keyword>
<evidence type="ECO:0000256" key="5">
    <source>
        <dbReference type="ARBA" id="ARBA00023054"/>
    </source>
</evidence>
<dbReference type="GO" id="GO:0033260">
    <property type="term" value="P:nuclear DNA replication"/>
    <property type="evidence" value="ECO:0007669"/>
    <property type="project" value="TreeGrafter"/>
</dbReference>
<feature type="compositionally biased region" description="Low complexity" evidence="7">
    <location>
        <begin position="156"/>
        <end position="167"/>
    </location>
</feature>
<feature type="region of interest" description="Disordered" evidence="7">
    <location>
        <begin position="53"/>
        <end position="198"/>
    </location>
</feature>
<evidence type="ECO:0000256" key="7">
    <source>
        <dbReference type="SAM" id="MobiDB-lite"/>
    </source>
</evidence>
<dbReference type="InParanoid" id="A0A165FK87"/>
<comment type="subcellular location">
    <subcellularLocation>
        <location evidence="1">Nucleus</location>
    </subcellularLocation>
</comment>
<dbReference type="OrthoDB" id="77607at2759"/>
<accession>A0A165FK87</accession>
<evidence type="ECO:0000256" key="6">
    <source>
        <dbReference type="ARBA" id="ARBA00023242"/>
    </source>
</evidence>
<keyword evidence="5" id="KW-0175">Coiled coil</keyword>
<dbReference type="InterPro" id="IPR022755">
    <property type="entry name" value="Znf_C2H2_jaz"/>
</dbReference>
<evidence type="ECO:0000256" key="2">
    <source>
        <dbReference type="ARBA" id="ARBA00022723"/>
    </source>
</evidence>
<evidence type="ECO:0000256" key="4">
    <source>
        <dbReference type="ARBA" id="ARBA00022833"/>
    </source>
</evidence>
<dbReference type="GO" id="GO:0033314">
    <property type="term" value="P:mitotic DNA replication checkpoint signaling"/>
    <property type="evidence" value="ECO:0007669"/>
    <property type="project" value="TreeGrafter"/>
</dbReference>
<evidence type="ECO:0000256" key="3">
    <source>
        <dbReference type="ARBA" id="ARBA00022771"/>
    </source>
</evidence>
<dbReference type="GO" id="GO:0003676">
    <property type="term" value="F:nucleic acid binding"/>
    <property type="evidence" value="ECO:0007669"/>
    <property type="project" value="InterPro"/>
</dbReference>
<dbReference type="RefSeq" id="XP_018186631.1">
    <property type="nucleotide sequence ID" value="XM_018335280.1"/>
</dbReference>
<feature type="compositionally biased region" description="Low complexity" evidence="7">
    <location>
        <begin position="331"/>
        <end position="342"/>
    </location>
</feature>
<proteinExistence type="predicted"/>
<evidence type="ECO:0000313" key="9">
    <source>
        <dbReference type="EMBL" id="KZF21076.1"/>
    </source>
</evidence>
<reference evidence="9 10" key="1">
    <citation type="journal article" date="2016" name="Fungal Biol.">
        <title>The genome of Xylona heveae provides a window into fungal endophytism.</title>
        <authorList>
            <person name="Gazis R."/>
            <person name="Kuo A."/>
            <person name="Riley R."/>
            <person name="LaButti K."/>
            <person name="Lipzen A."/>
            <person name="Lin J."/>
            <person name="Amirebrahimi M."/>
            <person name="Hesse C.N."/>
            <person name="Spatafora J.W."/>
            <person name="Henrissat B."/>
            <person name="Hainaut M."/>
            <person name="Grigoriev I.V."/>
            <person name="Hibbett D.S."/>
        </authorList>
    </citation>
    <scope>NUCLEOTIDE SEQUENCE [LARGE SCALE GENOMIC DNA]</scope>
    <source>
        <strain evidence="9 10">TC161</strain>
    </source>
</reference>
<feature type="domain" description="Zinc finger double-stranded RNA binding" evidence="8">
    <location>
        <begin position="31"/>
        <end position="54"/>
    </location>
</feature>
<sequence length="388" mass="41773">MTDVRSLLRSERASRRITHPYATYSSTGTLVCILCQVQLKSDTLWDTHLRSRQHGTQLQRLRDRTAGRTGEDAPPPTKKRKADDGENEEGMSSGDARETRKRTKSAEPTKGLPAGFFDAGQEPELEDVNITEADESGPAAPEETLQDRDEDNAQRSATITETASAAALPLNFFDDPSAAPSAPSAPVKSQPPPSAPTFTAVDEDEWAAFERDVAATEEEVQTVVPSVRPTAAFTAAATITAQPVSAGEVAARAEVEAATRNSVTQREAELEAEKEDAARRLEQEFDEMEDLEERVRRLRRKREELRHGGGGGATAASGTTSSMDLDTEDNSTSAAAASLAQAEEGSRIRTGPGPVVDGGGGGQSESDSDEDEDDDDDDDWDEWRLRGA</sequence>
<keyword evidence="10" id="KW-1185">Reference proteome</keyword>
<feature type="compositionally biased region" description="Basic and acidic residues" evidence="7">
    <location>
        <begin position="60"/>
        <end position="71"/>
    </location>
</feature>
<dbReference type="InterPro" id="IPR040050">
    <property type="entry name" value="ZNF830-like"/>
</dbReference>
<keyword evidence="3" id="KW-0863">Zinc-finger</keyword>